<reference evidence="3 4" key="1">
    <citation type="submission" date="2017-01" db="EMBL/GenBank/DDBJ databases">
        <authorList>
            <person name="Varghese N."/>
            <person name="Submissions S."/>
        </authorList>
    </citation>
    <scope>NUCLEOTIDE SEQUENCE [LARGE SCALE GENOMIC DNA]</scope>
    <source>
        <strain evidence="3 4">ATCC 35905</strain>
    </source>
</reference>
<keyword evidence="1" id="KW-0472">Membrane</keyword>
<feature type="transmembrane region" description="Helical" evidence="1">
    <location>
        <begin position="27"/>
        <end position="44"/>
    </location>
</feature>
<organism evidence="3 4">
    <name type="scientific">Acidiphilium rubrum</name>
    <dbReference type="NCBI Taxonomy" id="526"/>
    <lineage>
        <taxon>Bacteria</taxon>
        <taxon>Pseudomonadati</taxon>
        <taxon>Pseudomonadota</taxon>
        <taxon>Alphaproteobacteria</taxon>
        <taxon>Acetobacterales</taxon>
        <taxon>Acidocellaceae</taxon>
        <taxon>Acidiphilium</taxon>
    </lineage>
</organism>
<feature type="transmembrane region" description="Helical" evidence="1">
    <location>
        <begin position="241"/>
        <end position="263"/>
    </location>
</feature>
<evidence type="ECO:0000256" key="1">
    <source>
        <dbReference type="SAM" id="Phobius"/>
    </source>
</evidence>
<evidence type="ECO:0000259" key="2">
    <source>
        <dbReference type="Pfam" id="PF00487"/>
    </source>
</evidence>
<dbReference type="InterPro" id="IPR005804">
    <property type="entry name" value="FA_desaturase_dom"/>
</dbReference>
<feature type="transmembrane region" description="Helical" evidence="1">
    <location>
        <begin position="185"/>
        <end position="204"/>
    </location>
</feature>
<accession>A0A8G2FE33</accession>
<feature type="transmembrane region" description="Helical" evidence="1">
    <location>
        <begin position="216"/>
        <end position="235"/>
    </location>
</feature>
<dbReference type="GO" id="GO:0006629">
    <property type="term" value="P:lipid metabolic process"/>
    <property type="evidence" value="ECO:0007669"/>
    <property type="project" value="InterPro"/>
</dbReference>
<proteinExistence type="predicted"/>
<keyword evidence="4" id="KW-1185">Reference proteome</keyword>
<evidence type="ECO:0000313" key="4">
    <source>
        <dbReference type="Proteomes" id="UP000186308"/>
    </source>
</evidence>
<feature type="transmembrane region" description="Helical" evidence="1">
    <location>
        <begin position="64"/>
        <end position="81"/>
    </location>
</feature>
<feature type="transmembrane region" description="Helical" evidence="1">
    <location>
        <begin position="88"/>
        <end position="111"/>
    </location>
</feature>
<protein>
    <submittedName>
        <fullName evidence="3">Fatty acid desaturase</fullName>
    </submittedName>
</protein>
<dbReference type="Proteomes" id="UP000186308">
    <property type="component" value="Unassembled WGS sequence"/>
</dbReference>
<keyword evidence="1" id="KW-0812">Transmembrane</keyword>
<dbReference type="Pfam" id="PF00487">
    <property type="entry name" value="FA_desaturase"/>
    <property type="match status" value="1"/>
</dbReference>
<evidence type="ECO:0000313" key="3">
    <source>
        <dbReference type="EMBL" id="SIQ78268.1"/>
    </source>
</evidence>
<sequence length="394" mass="43952">MHVTSEQIRPAPIELGVPMRSDPRIDMALGLPAFVQPFLTWLTAKPAPGEFAPPRRSITYVGEAIGLTVAGTGVSTLALAFQTPASPLLWVALFVGLLATSSGLGLFQVVIFHHCSHGTVFSTRARNRLVGRLVSAILLFKHFDLYQKEHMLHHNANKLFTDDDEFTDFVVGICDLRTALNRRELWRHLLLLLISPWFHARFLSKRIKGSLNSFERSHNLIGIAFWATLFIGAALTHTLTIVMIAWVLPVTVLLQIATVFRILCEHRLPSIEIIDQRGKQLICEATAGVFPGGFPPRRNARSLGGVLAWGGWWANMLTVQLFVRLFVLVGDAPCHDFHHRRPGKRWTNYVHARQSDLDAGCPGFPANYIETWGLFRAVDENFAAMARAPADLFG</sequence>
<dbReference type="EMBL" id="FTNE01000009">
    <property type="protein sequence ID" value="SIQ78268.1"/>
    <property type="molecule type" value="Genomic_DNA"/>
</dbReference>
<name>A0A8G2FE33_ACIRU</name>
<keyword evidence="1" id="KW-1133">Transmembrane helix</keyword>
<feature type="domain" description="Fatty acid desaturase" evidence="2">
    <location>
        <begin position="89"/>
        <end position="372"/>
    </location>
</feature>
<gene>
    <name evidence="3" type="ORF">SAMN05421828_10980</name>
</gene>
<dbReference type="AlphaFoldDB" id="A0A8G2FE33"/>
<comment type="caution">
    <text evidence="3">The sequence shown here is derived from an EMBL/GenBank/DDBJ whole genome shotgun (WGS) entry which is preliminary data.</text>
</comment>